<reference evidence="2" key="1">
    <citation type="submission" date="2022-11" db="EMBL/GenBank/DDBJ databases">
        <title>Chromosome-level genome of Pogonophryne albipinna.</title>
        <authorList>
            <person name="Jo E."/>
        </authorList>
    </citation>
    <scope>NUCLEOTIDE SEQUENCE</scope>
    <source>
        <strain evidence="2">SGF0006</strain>
        <tissue evidence="2">Muscle</tissue>
    </source>
</reference>
<name>A0AAD6A7G6_9TELE</name>
<dbReference type="Proteomes" id="UP001219934">
    <property type="component" value="Unassembled WGS sequence"/>
</dbReference>
<feature type="chain" id="PRO_5042263173" evidence="1">
    <location>
        <begin position="25"/>
        <end position="87"/>
    </location>
</feature>
<accession>A0AAD6A7G6</accession>
<organism evidence="2 3">
    <name type="scientific">Pogonophryne albipinna</name>
    <dbReference type="NCBI Taxonomy" id="1090488"/>
    <lineage>
        <taxon>Eukaryota</taxon>
        <taxon>Metazoa</taxon>
        <taxon>Chordata</taxon>
        <taxon>Craniata</taxon>
        <taxon>Vertebrata</taxon>
        <taxon>Euteleostomi</taxon>
        <taxon>Actinopterygii</taxon>
        <taxon>Neopterygii</taxon>
        <taxon>Teleostei</taxon>
        <taxon>Neoteleostei</taxon>
        <taxon>Acanthomorphata</taxon>
        <taxon>Eupercaria</taxon>
        <taxon>Perciformes</taxon>
        <taxon>Notothenioidei</taxon>
        <taxon>Pogonophryne</taxon>
    </lineage>
</organism>
<feature type="non-terminal residue" evidence="2">
    <location>
        <position position="87"/>
    </location>
</feature>
<keyword evidence="3" id="KW-1185">Reference proteome</keyword>
<comment type="caution">
    <text evidence="2">The sequence shown here is derived from an EMBL/GenBank/DDBJ whole genome shotgun (WGS) entry which is preliminary data.</text>
</comment>
<sequence>QFARLLRLSVFGAVLLSLLEMLKCLRVGVSDGEAFGDIEDIQIMIKKANYKAMFVSSGQATYLLICSTCLCPPVSCRLFGDVHHSTA</sequence>
<evidence type="ECO:0000256" key="1">
    <source>
        <dbReference type="SAM" id="SignalP"/>
    </source>
</evidence>
<evidence type="ECO:0000313" key="3">
    <source>
        <dbReference type="Proteomes" id="UP001219934"/>
    </source>
</evidence>
<protein>
    <submittedName>
        <fullName evidence="2">Uncharacterized protein</fullName>
    </submittedName>
</protein>
<feature type="signal peptide" evidence="1">
    <location>
        <begin position="1"/>
        <end position="24"/>
    </location>
</feature>
<proteinExistence type="predicted"/>
<keyword evidence="1" id="KW-0732">Signal</keyword>
<dbReference type="AlphaFoldDB" id="A0AAD6A7G6"/>
<dbReference type="EMBL" id="JAPTMU010000256">
    <property type="protein sequence ID" value="KAJ4919758.1"/>
    <property type="molecule type" value="Genomic_DNA"/>
</dbReference>
<evidence type="ECO:0000313" key="2">
    <source>
        <dbReference type="EMBL" id="KAJ4919758.1"/>
    </source>
</evidence>
<gene>
    <name evidence="2" type="ORF">JOQ06_012550</name>
</gene>